<reference evidence="1 2" key="1">
    <citation type="journal article" date="2014" name="Genome Announc.">
        <title>Draft Genome Sequence of Xylella fastidiosa Pear Leaf Scorch Strain in Taiwan.</title>
        <authorList>
            <person name="Su C.C."/>
            <person name="Deng W.L."/>
            <person name="Jan F.J."/>
            <person name="Chang C.J."/>
            <person name="Huang H."/>
            <person name="Chen J."/>
        </authorList>
    </citation>
    <scope>NUCLEOTIDE SEQUENCE [LARGE SCALE GENOMIC DNA]</scope>
    <source>
        <strain evidence="1 2">PLS229</strain>
    </source>
</reference>
<dbReference type="Pfam" id="PF16510">
    <property type="entry name" value="P22_portal"/>
    <property type="match status" value="1"/>
</dbReference>
<dbReference type="STRING" id="1444770.AF72_12610"/>
<dbReference type="Proteomes" id="UP000020406">
    <property type="component" value="Unassembled WGS sequence"/>
</dbReference>
<accession>Z9JG18</accession>
<dbReference type="KEGG" id="xtw:AB672_05290"/>
<dbReference type="AlphaFoldDB" id="Z9JG18"/>
<evidence type="ECO:0000313" key="1">
    <source>
        <dbReference type="EMBL" id="EWS77114.1"/>
    </source>
</evidence>
<name>Z9JG18_9GAMM</name>
<evidence type="ECO:0000313" key="2">
    <source>
        <dbReference type="Proteomes" id="UP000020406"/>
    </source>
</evidence>
<dbReference type="PATRIC" id="fig|1444770.3.peg.2981"/>
<proteinExistence type="predicted"/>
<comment type="caution">
    <text evidence="1">The sequence shown here is derived from an EMBL/GenBank/DDBJ whole genome shotgun (WGS) entry which is preliminary data.</text>
</comment>
<dbReference type="Gene3D" id="1.10.1740.160">
    <property type="match status" value="1"/>
</dbReference>
<dbReference type="EMBL" id="JDSQ01000032">
    <property type="protein sequence ID" value="EWS77114.1"/>
    <property type="molecule type" value="Genomic_DNA"/>
</dbReference>
<organism evidence="1 2">
    <name type="scientific">Xylella taiwanensis</name>
    <dbReference type="NCBI Taxonomy" id="1444770"/>
    <lineage>
        <taxon>Bacteria</taxon>
        <taxon>Pseudomonadati</taxon>
        <taxon>Pseudomonadota</taxon>
        <taxon>Gammaproteobacteria</taxon>
        <taxon>Lysobacterales</taxon>
        <taxon>Lysobacteraceae</taxon>
        <taxon>Xylella</taxon>
    </lineage>
</organism>
<dbReference type="InterPro" id="IPR032427">
    <property type="entry name" value="P22_portal"/>
</dbReference>
<gene>
    <name evidence="1" type="ORF">AF72_12610</name>
</gene>
<protein>
    <submittedName>
        <fullName evidence="1">Uncharacterized protein</fullName>
    </submittedName>
</protein>
<dbReference type="eggNOG" id="ENOG502Z9DD">
    <property type="taxonomic scope" value="Bacteria"/>
</dbReference>
<sequence length="240" mass="27051">MAMKQDEDKYRRMRERFADCQSAEAALRTRALDDLKFIWVPGSQWDDSSLANRDKRPKYEFNKLRQMVKKVVNDLRMNTPSIKIRATEDGDAALAELRQGLIRNIETQSRADEAYDWGGLYAVSGGFGAWRVRTAYTDDDSFDQDIRIERIHNPFSVHFDPHARALDRSDARFAFVEESIPRVRPTPLPATATPALAWYPAWARTCCPTSTGTSPGVPAPTRPPPVRCPIPAASTPLATI</sequence>